<reference evidence="2 3" key="1">
    <citation type="submission" date="2016-10" db="EMBL/GenBank/DDBJ databases">
        <authorList>
            <person name="de Groot N.N."/>
        </authorList>
    </citation>
    <scope>NUCLEOTIDE SEQUENCE [LARGE SCALE GENOMIC DNA]</scope>
    <source>
        <strain evidence="2 3">DSM 26656</strain>
    </source>
</reference>
<dbReference type="EMBL" id="FNUY01000008">
    <property type="protein sequence ID" value="SEG63988.1"/>
    <property type="molecule type" value="Genomic_DNA"/>
</dbReference>
<keyword evidence="1" id="KW-0732">Signal</keyword>
<sequence length="156" mass="17283">MRAFALFLAALIGLSTPAFAVERLSGEAIKRAFEGNTVSGRYTNGGFFTEYHEADGRALGNNGWQPNKDACWITKEDQVCYYYGPPSDRTVHCFTVEVSGDLYVLRNTSNGMVNALATIELGNPRKHSDQGTPWYCDGLISRAPEPLMSRRRLAAR</sequence>
<dbReference type="RefSeq" id="WP_103874018.1">
    <property type="nucleotide sequence ID" value="NZ_FNUY01000008.1"/>
</dbReference>
<evidence type="ECO:0000313" key="2">
    <source>
        <dbReference type="EMBL" id="SEG63988.1"/>
    </source>
</evidence>
<evidence type="ECO:0008006" key="4">
    <source>
        <dbReference type="Google" id="ProtNLM"/>
    </source>
</evidence>
<evidence type="ECO:0000313" key="3">
    <source>
        <dbReference type="Proteomes" id="UP000236743"/>
    </source>
</evidence>
<protein>
    <recommendedName>
        <fullName evidence="4">DUF995 domain-containing protein</fullName>
    </recommendedName>
</protein>
<accession>A0A1H6BTF1</accession>
<gene>
    <name evidence="2" type="ORF">SAMN04488115_10850</name>
</gene>
<dbReference type="AlphaFoldDB" id="A0A1H6BTF1"/>
<name>A0A1H6BTF1_9HYPH</name>
<feature type="signal peptide" evidence="1">
    <location>
        <begin position="1"/>
        <end position="20"/>
    </location>
</feature>
<proteinExistence type="predicted"/>
<feature type="chain" id="PRO_5009294072" description="DUF995 domain-containing protein" evidence="1">
    <location>
        <begin position="21"/>
        <end position="156"/>
    </location>
</feature>
<keyword evidence="3" id="KW-1185">Reference proteome</keyword>
<dbReference type="OrthoDB" id="8023482at2"/>
<evidence type="ECO:0000256" key="1">
    <source>
        <dbReference type="SAM" id="SignalP"/>
    </source>
</evidence>
<dbReference type="Proteomes" id="UP000236743">
    <property type="component" value="Unassembled WGS sequence"/>
</dbReference>
<organism evidence="2 3">
    <name type="scientific">Bosea lathyri</name>
    <dbReference type="NCBI Taxonomy" id="1036778"/>
    <lineage>
        <taxon>Bacteria</taxon>
        <taxon>Pseudomonadati</taxon>
        <taxon>Pseudomonadota</taxon>
        <taxon>Alphaproteobacteria</taxon>
        <taxon>Hyphomicrobiales</taxon>
        <taxon>Boseaceae</taxon>
        <taxon>Bosea</taxon>
    </lineage>
</organism>